<protein>
    <recommendedName>
        <fullName evidence="6">Small ribosomal subunit protein uS3</fullName>
    </recommendedName>
</protein>
<dbReference type="GO" id="GO:0022627">
    <property type="term" value="C:cytosolic small ribosomal subunit"/>
    <property type="evidence" value="ECO:0007669"/>
    <property type="project" value="UniProtKB-UniRule"/>
</dbReference>
<evidence type="ECO:0000256" key="6">
    <source>
        <dbReference type="HAMAP-Rule" id="MF_01309"/>
    </source>
</evidence>
<dbReference type="GO" id="GO:0006412">
    <property type="term" value="P:translation"/>
    <property type="evidence" value="ECO:0007669"/>
    <property type="project" value="UniProtKB-UniRule"/>
</dbReference>
<dbReference type="InterPro" id="IPR009019">
    <property type="entry name" value="KH_sf_prok-type"/>
</dbReference>
<organism evidence="9 10">
    <name type="scientific">Halococcus thailandensis JCM 13552</name>
    <dbReference type="NCBI Taxonomy" id="1227457"/>
    <lineage>
        <taxon>Archaea</taxon>
        <taxon>Methanobacteriati</taxon>
        <taxon>Methanobacteriota</taxon>
        <taxon>Stenosarchaea group</taxon>
        <taxon>Halobacteria</taxon>
        <taxon>Halobacteriales</taxon>
        <taxon>Halococcaceae</taxon>
        <taxon>Halococcus</taxon>
    </lineage>
</organism>
<comment type="function">
    <text evidence="6">Binds the lower part of the 30S subunit head.</text>
</comment>
<dbReference type="InterPro" id="IPR004044">
    <property type="entry name" value="KH_dom_type_2"/>
</dbReference>
<dbReference type="eggNOG" id="arCOG04097">
    <property type="taxonomic scope" value="Archaea"/>
</dbReference>
<name>M0N5I8_9EURY</name>
<dbReference type="Pfam" id="PF07650">
    <property type="entry name" value="KH_2"/>
    <property type="match status" value="1"/>
</dbReference>
<dbReference type="InterPro" id="IPR015946">
    <property type="entry name" value="KH_dom-like_a/b"/>
</dbReference>
<keyword evidence="3 6" id="KW-0694">RNA-binding</keyword>
<evidence type="ECO:0000256" key="1">
    <source>
        <dbReference type="ARBA" id="ARBA00010761"/>
    </source>
</evidence>
<dbReference type="SUPFAM" id="SSF54821">
    <property type="entry name" value="Ribosomal protein S3 C-terminal domain"/>
    <property type="match status" value="1"/>
</dbReference>
<dbReference type="HAMAP" id="MF_01309_A">
    <property type="entry name" value="Ribosomal_uS3_A"/>
    <property type="match status" value="1"/>
</dbReference>
<feature type="domain" description="KH type-2" evidence="8">
    <location>
        <begin position="17"/>
        <end position="86"/>
    </location>
</feature>
<feature type="region of interest" description="Disordered" evidence="7">
    <location>
        <begin position="221"/>
        <end position="316"/>
    </location>
</feature>
<evidence type="ECO:0000256" key="5">
    <source>
        <dbReference type="ARBA" id="ARBA00023274"/>
    </source>
</evidence>
<dbReference type="PANTHER" id="PTHR11760:SF32">
    <property type="entry name" value="SMALL RIBOSOMAL SUBUNIT PROTEIN US3"/>
    <property type="match status" value="1"/>
</dbReference>
<keyword evidence="2 6" id="KW-0699">rRNA-binding</keyword>
<dbReference type="InterPro" id="IPR027488">
    <property type="entry name" value="Ribosomal_uS3_arc"/>
</dbReference>
<dbReference type="Gene3D" id="3.30.300.20">
    <property type="match status" value="1"/>
</dbReference>
<dbReference type="FunFam" id="3.30.300.20:FF:000001">
    <property type="entry name" value="30S ribosomal protein S3"/>
    <property type="match status" value="1"/>
</dbReference>
<dbReference type="NCBIfam" id="TIGR01008">
    <property type="entry name" value="uS3_euk_arch"/>
    <property type="match status" value="1"/>
</dbReference>
<dbReference type="STRING" id="1227457.C451_10057"/>
<dbReference type="RefSeq" id="WP_007740142.1">
    <property type="nucleotide sequence ID" value="NZ_AOMF01000153.1"/>
</dbReference>
<dbReference type="Gene3D" id="1.10.150.20">
    <property type="entry name" value="5' to 3' exonuclease, C-terminal subdomain"/>
    <property type="match status" value="1"/>
</dbReference>
<accession>M0N5I8</accession>
<feature type="compositionally biased region" description="Acidic residues" evidence="7">
    <location>
        <begin position="221"/>
        <end position="262"/>
    </location>
</feature>
<dbReference type="InterPro" id="IPR010995">
    <property type="entry name" value="DNA_repair_Rad51/TF_NusA_a-hlx"/>
</dbReference>
<dbReference type="InterPro" id="IPR057258">
    <property type="entry name" value="Ribosomal_uS3"/>
</dbReference>
<evidence type="ECO:0000256" key="7">
    <source>
        <dbReference type="SAM" id="MobiDB-lite"/>
    </source>
</evidence>
<dbReference type="Gene3D" id="3.30.1140.32">
    <property type="entry name" value="Ribosomal protein S3, C-terminal domain"/>
    <property type="match status" value="1"/>
</dbReference>
<dbReference type="Pfam" id="PF14520">
    <property type="entry name" value="HHH_5"/>
    <property type="match status" value="1"/>
</dbReference>
<dbReference type="PANTHER" id="PTHR11760">
    <property type="entry name" value="30S/40S RIBOSOMAL PROTEIN S3"/>
    <property type="match status" value="1"/>
</dbReference>
<dbReference type="PROSITE" id="PS50823">
    <property type="entry name" value="KH_TYPE_2"/>
    <property type="match status" value="1"/>
</dbReference>
<proteinExistence type="inferred from homology"/>
<dbReference type="InterPro" id="IPR005703">
    <property type="entry name" value="Ribosomal_uS3_euk/arc"/>
</dbReference>
<dbReference type="CDD" id="cd02411">
    <property type="entry name" value="KH-II_30S_S3_arch"/>
    <property type="match status" value="1"/>
</dbReference>
<dbReference type="OrthoDB" id="9126at2157"/>
<feature type="compositionally biased region" description="Acidic residues" evidence="7">
    <location>
        <begin position="272"/>
        <end position="307"/>
    </location>
</feature>
<dbReference type="InterPro" id="IPR001351">
    <property type="entry name" value="Ribosomal_uS3_C"/>
</dbReference>
<evidence type="ECO:0000256" key="4">
    <source>
        <dbReference type="ARBA" id="ARBA00022980"/>
    </source>
</evidence>
<dbReference type="Proteomes" id="UP000011680">
    <property type="component" value="Unassembled WGS sequence"/>
</dbReference>
<comment type="caution">
    <text evidence="9">The sequence shown here is derived from an EMBL/GenBank/DDBJ whole genome shotgun (WGS) entry which is preliminary data.</text>
</comment>
<dbReference type="GO" id="GO:0003735">
    <property type="term" value="F:structural constituent of ribosome"/>
    <property type="evidence" value="ECO:0007669"/>
    <property type="project" value="UniProtKB-UniRule"/>
</dbReference>
<dbReference type="AlphaFoldDB" id="M0N5I8"/>
<dbReference type="PATRIC" id="fig|1227457.3.peg.1877"/>
<dbReference type="PROSITE" id="PS50084">
    <property type="entry name" value="KH_TYPE_1"/>
    <property type="match status" value="1"/>
</dbReference>
<reference evidence="9 10" key="1">
    <citation type="journal article" date="2014" name="PLoS Genet.">
        <title>Phylogenetically driven sequencing of extremely halophilic archaea reveals strategies for static and dynamic osmo-response.</title>
        <authorList>
            <person name="Becker E.A."/>
            <person name="Seitzer P.M."/>
            <person name="Tritt A."/>
            <person name="Larsen D."/>
            <person name="Krusor M."/>
            <person name="Yao A.I."/>
            <person name="Wu D."/>
            <person name="Madern D."/>
            <person name="Eisen J.A."/>
            <person name="Darling A.E."/>
            <person name="Facciotti M.T."/>
        </authorList>
    </citation>
    <scope>NUCLEOTIDE SEQUENCE [LARGE SCALE GENOMIC DNA]</scope>
    <source>
        <strain evidence="9 10">JCM 13552</strain>
    </source>
</reference>
<dbReference type="InterPro" id="IPR036419">
    <property type="entry name" value="Ribosomal_S3_C_sf"/>
</dbReference>
<dbReference type="eggNOG" id="arCOG00553">
    <property type="taxonomic scope" value="Archaea"/>
</dbReference>
<keyword evidence="10" id="KW-1185">Reference proteome</keyword>
<keyword evidence="4 6" id="KW-0689">Ribosomal protein</keyword>
<dbReference type="GO" id="GO:0019843">
    <property type="term" value="F:rRNA binding"/>
    <property type="evidence" value="ECO:0007669"/>
    <property type="project" value="UniProtKB-UniRule"/>
</dbReference>
<dbReference type="NCBIfam" id="NF003219">
    <property type="entry name" value="PRK04191.1"/>
    <property type="match status" value="1"/>
</dbReference>
<sequence>MATEQEFIEDGMQRTQIDEFFADELARAGYGGMDLAKTPMGTQIVLRAEKPGMVIGKGGKNIRKITSELEERFDLDDPQIDVQEVDEPDLNAQIVADRLGNALERGWYFRKAGHTTIDRIMDAGARGAEITLNGKVTGARSRNEKFNRGYIKHNGEPSQDIVDRGDGVAVMKLGTIGVTVKIIPPNADLPDDFRIHEDVDTESLVPEDIEGDEVEALLGEAEEPADDSEASDADEEFELGEDESDVEAAEIEEEEIVEEGVESETGAAETAPDNEIDEELSEDTEADAEAILDEMESSETSEADVDASEQPVESAAGAGLTAIDGVGDAKAEALVEAGFETVADIQDASEDDLSEAEGVGDAFAERIKAGASEVDPADVEGEN</sequence>
<evidence type="ECO:0000313" key="10">
    <source>
        <dbReference type="Proteomes" id="UP000011680"/>
    </source>
</evidence>
<dbReference type="SUPFAM" id="SSF47794">
    <property type="entry name" value="Rad51 N-terminal domain-like"/>
    <property type="match status" value="1"/>
</dbReference>
<comment type="similarity">
    <text evidence="1 6">Belongs to the universal ribosomal protein uS3 family.</text>
</comment>
<dbReference type="Pfam" id="PF00189">
    <property type="entry name" value="Ribosomal_S3_C"/>
    <property type="match status" value="1"/>
</dbReference>
<comment type="subunit">
    <text evidence="6">Part of the 30S ribosomal subunit.</text>
</comment>
<gene>
    <name evidence="9" type="primary">rps3p</name>
    <name evidence="6" type="synonym">rps3</name>
    <name evidence="9" type="ORF">C451_10057</name>
</gene>
<dbReference type="InterPro" id="IPR004087">
    <property type="entry name" value="KH_dom"/>
</dbReference>
<evidence type="ECO:0000313" key="9">
    <source>
        <dbReference type="EMBL" id="EMA53131.1"/>
    </source>
</evidence>
<dbReference type="SUPFAM" id="SSF54814">
    <property type="entry name" value="Prokaryotic type KH domain (KH-domain type II)"/>
    <property type="match status" value="1"/>
</dbReference>
<dbReference type="GO" id="GO:0000166">
    <property type="term" value="F:nucleotide binding"/>
    <property type="evidence" value="ECO:0007669"/>
    <property type="project" value="InterPro"/>
</dbReference>
<dbReference type="EMBL" id="AOMF01000153">
    <property type="protein sequence ID" value="EMA53131.1"/>
    <property type="molecule type" value="Genomic_DNA"/>
</dbReference>
<evidence type="ECO:0000259" key="8">
    <source>
        <dbReference type="PROSITE" id="PS50823"/>
    </source>
</evidence>
<evidence type="ECO:0000256" key="2">
    <source>
        <dbReference type="ARBA" id="ARBA00022730"/>
    </source>
</evidence>
<keyword evidence="5 6" id="KW-0687">Ribonucleoprotein</keyword>
<evidence type="ECO:0000256" key="3">
    <source>
        <dbReference type="ARBA" id="ARBA00022884"/>
    </source>
</evidence>
<dbReference type="SMART" id="SM00322">
    <property type="entry name" value="KH"/>
    <property type="match status" value="1"/>
</dbReference>